<dbReference type="PANTHER" id="PTHR44591:SF19">
    <property type="entry name" value="TWO-COMPONENT RESPONSE REGULATOR-RELATED"/>
    <property type="match status" value="1"/>
</dbReference>
<dbReference type="Gene3D" id="3.40.50.2300">
    <property type="match status" value="1"/>
</dbReference>
<dbReference type="AlphaFoldDB" id="A0A1F6C700"/>
<keyword evidence="1 2" id="KW-0597">Phosphoprotein</keyword>
<proteinExistence type="predicted"/>
<dbReference type="EMBL" id="MFKF01000393">
    <property type="protein sequence ID" value="OGG44901.1"/>
    <property type="molecule type" value="Genomic_DNA"/>
</dbReference>
<evidence type="ECO:0000313" key="6">
    <source>
        <dbReference type="Proteomes" id="UP000178606"/>
    </source>
</evidence>
<dbReference type="InterPro" id="IPR001789">
    <property type="entry name" value="Sig_transdc_resp-reg_receiver"/>
</dbReference>
<feature type="modified residue" description="4-aspartylphosphate" evidence="2">
    <location>
        <position position="59"/>
    </location>
</feature>
<evidence type="ECO:0000256" key="1">
    <source>
        <dbReference type="ARBA" id="ARBA00022553"/>
    </source>
</evidence>
<evidence type="ECO:0000256" key="2">
    <source>
        <dbReference type="PROSITE-ProRule" id="PRU00169"/>
    </source>
</evidence>
<accession>A0A1F6C700</accession>
<dbReference type="GO" id="GO:0000160">
    <property type="term" value="P:phosphorelay signal transduction system"/>
    <property type="evidence" value="ECO:0007669"/>
    <property type="project" value="InterPro"/>
</dbReference>
<feature type="coiled-coil region" evidence="3">
    <location>
        <begin position="127"/>
        <end position="154"/>
    </location>
</feature>
<dbReference type="SMART" id="SM00448">
    <property type="entry name" value="REC"/>
    <property type="match status" value="1"/>
</dbReference>
<dbReference type="Pfam" id="PF00072">
    <property type="entry name" value="Response_reg"/>
    <property type="match status" value="1"/>
</dbReference>
<dbReference type="SUPFAM" id="SSF52172">
    <property type="entry name" value="CheY-like"/>
    <property type="match status" value="1"/>
</dbReference>
<evidence type="ECO:0000256" key="3">
    <source>
        <dbReference type="SAM" id="Coils"/>
    </source>
</evidence>
<keyword evidence="3" id="KW-0175">Coiled coil</keyword>
<name>A0A1F6C700_HANXR</name>
<dbReference type="CDD" id="cd17569">
    <property type="entry name" value="REC_HupR-like"/>
    <property type="match status" value="1"/>
</dbReference>
<evidence type="ECO:0000313" key="5">
    <source>
        <dbReference type="EMBL" id="OGG44901.1"/>
    </source>
</evidence>
<dbReference type="PROSITE" id="PS50110">
    <property type="entry name" value="RESPONSE_REGULATORY"/>
    <property type="match status" value="1"/>
</dbReference>
<feature type="domain" description="Response regulatory" evidence="4">
    <location>
        <begin position="9"/>
        <end position="125"/>
    </location>
</feature>
<gene>
    <name evidence="5" type="ORF">A3F84_11255</name>
</gene>
<dbReference type="InterPro" id="IPR050595">
    <property type="entry name" value="Bact_response_regulator"/>
</dbReference>
<dbReference type="InterPro" id="IPR011006">
    <property type="entry name" value="CheY-like_superfamily"/>
</dbReference>
<organism evidence="5 6">
    <name type="scientific">Handelsmanbacteria sp. (strain RIFCSPLOWO2_12_FULL_64_10)</name>
    <dbReference type="NCBI Taxonomy" id="1817868"/>
    <lineage>
        <taxon>Bacteria</taxon>
        <taxon>Candidatus Handelsmaniibacteriota</taxon>
    </lineage>
</organism>
<evidence type="ECO:0000259" key="4">
    <source>
        <dbReference type="PROSITE" id="PS50110"/>
    </source>
</evidence>
<comment type="caution">
    <text evidence="5">The sequence shown here is derived from an EMBL/GenBank/DDBJ whole genome shotgun (WGS) entry which is preliminary data.</text>
</comment>
<sequence>MPSSEEIETILLVDDEEMVLTSIKSFLTLETSYRVVAFTSPAEALRYVRDHDVDLVISDYLMPEMDGISFLAHVRELRPEVPRVILTGYADKENAIKAINEVGLYQYLEKPWDNEDLRIIIRNGIEKKQLMKRLQEKIDEISRAYSELQGIQQEILKTFA</sequence>
<protein>
    <recommendedName>
        <fullName evidence="4">Response regulatory domain-containing protein</fullName>
    </recommendedName>
</protein>
<dbReference type="PANTHER" id="PTHR44591">
    <property type="entry name" value="STRESS RESPONSE REGULATOR PROTEIN 1"/>
    <property type="match status" value="1"/>
</dbReference>
<dbReference type="Proteomes" id="UP000178606">
    <property type="component" value="Unassembled WGS sequence"/>
</dbReference>
<reference evidence="5 6" key="1">
    <citation type="journal article" date="2016" name="Nat. Commun.">
        <title>Thousands of microbial genomes shed light on interconnected biogeochemical processes in an aquifer system.</title>
        <authorList>
            <person name="Anantharaman K."/>
            <person name="Brown C.T."/>
            <person name="Hug L.A."/>
            <person name="Sharon I."/>
            <person name="Castelle C.J."/>
            <person name="Probst A.J."/>
            <person name="Thomas B.C."/>
            <person name="Singh A."/>
            <person name="Wilkins M.J."/>
            <person name="Karaoz U."/>
            <person name="Brodie E.L."/>
            <person name="Williams K.H."/>
            <person name="Hubbard S.S."/>
            <person name="Banfield J.F."/>
        </authorList>
    </citation>
    <scope>NUCLEOTIDE SEQUENCE [LARGE SCALE GENOMIC DNA]</scope>
    <source>
        <strain evidence="6">RIFCSPLOWO2_12_FULL_64_10</strain>
    </source>
</reference>